<organism evidence="1 2">
    <name type="scientific">Sphingobacterium zeae</name>
    <dbReference type="NCBI Taxonomy" id="1776859"/>
    <lineage>
        <taxon>Bacteria</taxon>
        <taxon>Pseudomonadati</taxon>
        <taxon>Bacteroidota</taxon>
        <taxon>Sphingobacteriia</taxon>
        <taxon>Sphingobacteriales</taxon>
        <taxon>Sphingobacteriaceae</taxon>
        <taxon>Sphingobacterium</taxon>
    </lineage>
</organism>
<dbReference type="RefSeq" id="WP_307186444.1">
    <property type="nucleotide sequence ID" value="NZ_JAUTBA010000001.1"/>
</dbReference>
<sequence length="241" mass="28805">MTLEIINKHRNDYNSEYWDSVLEKYPNLKIEETASEVSGAWSNATDARITINVRSNFDSTLTHEMLHLYLDYLKIRPSFVLTQKSYDYFWIREIFERSELDDSGNLMSHVKMFPIFTELGFEEELFIENFNTTEVSKKVVRELKDAYKSLKGNETLTRSYVRNYFKAMFLMKGCINKKIHYFELREVLRKTDEKLFSILNNFWSQWNSLDIYDGMNSEAHLETMVDELYNGIELYIENKLM</sequence>
<reference evidence="1 2" key="1">
    <citation type="submission" date="2023-07" db="EMBL/GenBank/DDBJ databases">
        <title>Functional and genomic diversity of the sorghum phyllosphere microbiome.</title>
        <authorList>
            <person name="Shade A."/>
        </authorList>
    </citation>
    <scope>NUCLEOTIDE SEQUENCE [LARGE SCALE GENOMIC DNA]</scope>
    <source>
        <strain evidence="1 2">SORGH_AS_0892</strain>
    </source>
</reference>
<evidence type="ECO:0000313" key="2">
    <source>
        <dbReference type="Proteomes" id="UP001244640"/>
    </source>
</evidence>
<accession>A0ABU0U7G6</accession>
<protein>
    <recommendedName>
        <fullName evidence="3">IrrE N-terminal-like domain-containing protein</fullName>
    </recommendedName>
</protein>
<name>A0ABU0U7G6_9SPHI</name>
<comment type="caution">
    <text evidence="1">The sequence shown here is derived from an EMBL/GenBank/DDBJ whole genome shotgun (WGS) entry which is preliminary data.</text>
</comment>
<evidence type="ECO:0000313" key="1">
    <source>
        <dbReference type="EMBL" id="MDQ1150865.1"/>
    </source>
</evidence>
<evidence type="ECO:0008006" key="3">
    <source>
        <dbReference type="Google" id="ProtNLM"/>
    </source>
</evidence>
<proteinExistence type="predicted"/>
<dbReference type="EMBL" id="JAUTBA010000001">
    <property type="protein sequence ID" value="MDQ1150865.1"/>
    <property type="molecule type" value="Genomic_DNA"/>
</dbReference>
<keyword evidence="2" id="KW-1185">Reference proteome</keyword>
<gene>
    <name evidence="1" type="ORF">QE382_002849</name>
</gene>
<dbReference type="Proteomes" id="UP001244640">
    <property type="component" value="Unassembled WGS sequence"/>
</dbReference>